<dbReference type="RefSeq" id="WP_106646330.1">
    <property type="nucleotide sequence ID" value="NZ_CP025120.1"/>
</dbReference>
<dbReference type="InterPro" id="IPR050428">
    <property type="entry name" value="TCS_sensor_his_kinase"/>
</dbReference>
<dbReference type="SMART" id="SM00388">
    <property type="entry name" value="HisKA"/>
    <property type="match status" value="1"/>
</dbReference>
<comment type="catalytic activity">
    <reaction evidence="1">
        <text>ATP + protein L-histidine = ADP + protein N-phospho-L-histidine.</text>
        <dbReference type="EC" id="2.7.13.3"/>
    </reaction>
</comment>
<dbReference type="PANTHER" id="PTHR45436:SF5">
    <property type="entry name" value="SENSOR HISTIDINE KINASE TRCS"/>
    <property type="match status" value="1"/>
</dbReference>
<organism evidence="10 11">
    <name type="scientific">Kangiella profundi</name>
    <dbReference type="NCBI Taxonomy" id="1561924"/>
    <lineage>
        <taxon>Bacteria</taxon>
        <taxon>Pseudomonadati</taxon>
        <taxon>Pseudomonadota</taxon>
        <taxon>Gammaproteobacteria</taxon>
        <taxon>Kangiellales</taxon>
        <taxon>Kangiellaceae</taxon>
        <taxon>Kangiella</taxon>
    </lineage>
</organism>
<dbReference type="Pfam" id="PF00672">
    <property type="entry name" value="HAMP"/>
    <property type="match status" value="1"/>
</dbReference>
<dbReference type="EC" id="2.7.13.3" evidence="3"/>
<dbReference type="PROSITE" id="PS50109">
    <property type="entry name" value="HIS_KIN"/>
    <property type="match status" value="1"/>
</dbReference>
<keyword evidence="5" id="KW-0808">Transferase</keyword>
<dbReference type="SMART" id="SM00387">
    <property type="entry name" value="HATPase_c"/>
    <property type="match status" value="1"/>
</dbReference>
<dbReference type="OrthoDB" id="9121563at2"/>
<dbReference type="AlphaFoldDB" id="A0A2K9AX36"/>
<evidence type="ECO:0000256" key="8">
    <source>
        <dbReference type="ARBA" id="ARBA00022989"/>
    </source>
</evidence>
<dbReference type="GO" id="GO:0005886">
    <property type="term" value="C:plasma membrane"/>
    <property type="evidence" value="ECO:0007669"/>
    <property type="project" value="TreeGrafter"/>
</dbReference>
<dbReference type="InterPro" id="IPR003594">
    <property type="entry name" value="HATPase_dom"/>
</dbReference>
<dbReference type="SUPFAM" id="SSF55874">
    <property type="entry name" value="ATPase domain of HSP90 chaperone/DNA topoisomerase II/histidine kinase"/>
    <property type="match status" value="1"/>
</dbReference>
<dbReference type="GO" id="GO:0000155">
    <property type="term" value="F:phosphorelay sensor kinase activity"/>
    <property type="evidence" value="ECO:0007669"/>
    <property type="project" value="InterPro"/>
</dbReference>
<sequence>MPANSFHSLKSKIAKHFVLLSLMLSITFSAVVFFTLFIIEDSYFELRLEEEAAFLHKSYERTGEWPEPRVNYMELFQTRTEFPEDIRAIAIEEPFRIEIPGEDNRYYHILPFNQQAGPYLVAEVGSLLIVRAKRESFFWLLGIISLLMILIASLIGWRLSKRAISPLSDLAQQVSSVSPDNLTQPLASNYPSNEIGLLATALDEAHARLARFVEREQHFTRDASHELRTPLTIIKNATELLAQKNNQFSSQQLLLISRIEAACHQMEQTITLLLAFSREQMKSNQSSANLLAIVEKVIVQLAEVYNLESIELDIDVAANVEWNIDTLPIHILLTNLLSNAFQHANATKVSIWSDGNCLIIEDNGVGFSPEIKGSATQVLSKGEKSDGYGIGLSLVARLCEHLNIQLTIEHQDCGTRISLIPVRKSITE</sequence>
<dbReference type="EMBL" id="CP025120">
    <property type="protein sequence ID" value="AUD78459.1"/>
    <property type="molecule type" value="Genomic_DNA"/>
</dbReference>
<comment type="subcellular location">
    <subcellularLocation>
        <location evidence="2">Membrane</location>
    </subcellularLocation>
</comment>
<dbReference type="SUPFAM" id="SSF47384">
    <property type="entry name" value="Homodimeric domain of signal transducing histidine kinase"/>
    <property type="match status" value="1"/>
</dbReference>
<keyword evidence="8" id="KW-1133">Transmembrane helix</keyword>
<evidence type="ECO:0000256" key="4">
    <source>
        <dbReference type="ARBA" id="ARBA00022553"/>
    </source>
</evidence>
<evidence type="ECO:0000256" key="3">
    <source>
        <dbReference type="ARBA" id="ARBA00012438"/>
    </source>
</evidence>
<evidence type="ECO:0000256" key="7">
    <source>
        <dbReference type="ARBA" id="ARBA00022777"/>
    </source>
</evidence>
<dbReference type="InterPro" id="IPR003661">
    <property type="entry name" value="HisK_dim/P_dom"/>
</dbReference>
<evidence type="ECO:0000256" key="2">
    <source>
        <dbReference type="ARBA" id="ARBA00004370"/>
    </source>
</evidence>
<reference evidence="10 11" key="1">
    <citation type="submission" date="2017-12" db="EMBL/GenBank/DDBJ databases">
        <title>Kangiella profundi FT102 completed genome.</title>
        <authorList>
            <person name="Xu J."/>
            <person name="Wang J."/>
            <person name="Lu Y."/>
        </authorList>
    </citation>
    <scope>NUCLEOTIDE SEQUENCE [LARGE SCALE GENOMIC DNA]</scope>
    <source>
        <strain evidence="10 11">FT102</strain>
    </source>
</reference>
<dbReference type="Proteomes" id="UP000232693">
    <property type="component" value="Chromosome"/>
</dbReference>
<dbReference type="Pfam" id="PF02518">
    <property type="entry name" value="HATPase_c"/>
    <property type="match status" value="1"/>
</dbReference>
<keyword evidence="4" id="KW-0597">Phosphoprotein</keyword>
<dbReference type="InterPro" id="IPR003660">
    <property type="entry name" value="HAMP_dom"/>
</dbReference>
<evidence type="ECO:0000256" key="9">
    <source>
        <dbReference type="ARBA" id="ARBA00023012"/>
    </source>
</evidence>
<protein>
    <recommendedName>
        <fullName evidence="3">histidine kinase</fullName>
        <ecNumber evidence="3">2.7.13.3</ecNumber>
    </recommendedName>
</protein>
<dbReference type="InterPro" id="IPR036097">
    <property type="entry name" value="HisK_dim/P_sf"/>
</dbReference>
<dbReference type="InterPro" id="IPR036890">
    <property type="entry name" value="HATPase_C_sf"/>
</dbReference>
<gene>
    <name evidence="10" type="ORF">CW740_04005</name>
</gene>
<dbReference type="PANTHER" id="PTHR45436">
    <property type="entry name" value="SENSOR HISTIDINE KINASE YKOH"/>
    <property type="match status" value="1"/>
</dbReference>
<evidence type="ECO:0000256" key="5">
    <source>
        <dbReference type="ARBA" id="ARBA00022679"/>
    </source>
</evidence>
<evidence type="ECO:0000313" key="10">
    <source>
        <dbReference type="EMBL" id="AUD78459.1"/>
    </source>
</evidence>
<dbReference type="KEGG" id="kpd:CW740_04005"/>
<proteinExistence type="predicted"/>
<keyword evidence="11" id="KW-1185">Reference proteome</keyword>
<keyword evidence="6" id="KW-0812">Transmembrane</keyword>
<dbReference type="Gene3D" id="3.30.565.10">
    <property type="entry name" value="Histidine kinase-like ATPase, C-terminal domain"/>
    <property type="match status" value="1"/>
</dbReference>
<dbReference type="PROSITE" id="PS50885">
    <property type="entry name" value="HAMP"/>
    <property type="match status" value="1"/>
</dbReference>
<keyword evidence="8" id="KW-0472">Membrane</keyword>
<dbReference type="Gene3D" id="1.10.287.130">
    <property type="match status" value="1"/>
</dbReference>
<evidence type="ECO:0000256" key="1">
    <source>
        <dbReference type="ARBA" id="ARBA00000085"/>
    </source>
</evidence>
<dbReference type="Pfam" id="PF00512">
    <property type="entry name" value="HisKA"/>
    <property type="match status" value="1"/>
</dbReference>
<dbReference type="Gene3D" id="6.10.340.10">
    <property type="match status" value="1"/>
</dbReference>
<name>A0A2K9AX36_9GAMM</name>
<evidence type="ECO:0000313" key="11">
    <source>
        <dbReference type="Proteomes" id="UP000232693"/>
    </source>
</evidence>
<keyword evidence="9" id="KW-0902">Two-component regulatory system</keyword>
<evidence type="ECO:0000256" key="6">
    <source>
        <dbReference type="ARBA" id="ARBA00022692"/>
    </source>
</evidence>
<accession>A0A2K9AX36</accession>
<dbReference type="InterPro" id="IPR005467">
    <property type="entry name" value="His_kinase_dom"/>
</dbReference>
<dbReference type="SMART" id="SM00304">
    <property type="entry name" value="HAMP"/>
    <property type="match status" value="1"/>
</dbReference>
<keyword evidence="7" id="KW-0418">Kinase</keyword>
<dbReference type="CDD" id="cd00082">
    <property type="entry name" value="HisKA"/>
    <property type="match status" value="1"/>
</dbReference>